<reference evidence="1" key="2">
    <citation type="journal article" date="2023" name="Int. J. Mol. Sci.">
        <title>De Novo Assembly and Annotation of 11 Diverse Shrub Willow (Salix) Genomes Reveals Novel Gene Organization in Sex-Linked Regions.</title>
        <authorList>
            <person name="Hyden B."/>
            <person name="Feng K."/>
            <person name="Yates T.B."/>
            <person name="Jawdy S."/>
            <person name="Cereghino C."/>
            <person name="Smart L.B."/>
            <person name="Muchero W."/>
        </authorList>
    </citation>
    <scope>NUCLEOTIDE SEQUENCE</scope>
    <source>
        <tissue evidence="1">Shoot tip</tissue>
    </source>
</reference>
<sequence length="42" mass="4571">MTPQSLVNLVKHLVLLGHLLLVPRESDQTIVLAILLQVAGLN</sequence>
<protein>
    <submittedName>
        <fullName evidence="1">Uncharacterized protein</fullName>
    </submittedName>
</protein>
<evidence type="ECO:0000313" key="1">
    <source>
        <dbReference type="EMBL" id="KAJ6763382.1"/>
    </source>
</evidence>
<reference evidence="1" key="1">
    <citation type="submission" date="2022-11" db="EMBL/GenBank/DDBJ databases">
        <authorList>
            <person name="Hyden B.L."/>
            <person name="Feng K."/>
            <person name="Yates T."/>
            <person name="Jawdy S."/>
            <person name="Smart L.B."/>
            <person name="Muchero W."/>
        </authorList>
    </citation>
    <scope>NUCLEOTIDE SEQUENCE</scope>
    <source>
        <tissue evidence="1">Shoot tip</tissue>
    </source>
</reference>
<organism evidence="1 2">
    <name type="scientific">Salix purpurea</name>
    <name type="common">Purple osier willow</name>
    <dbReference type="NCBI Taxonomy" id="77065"/>
    <lineage>
        <taxon>Eukaryota</taxon>
        <taxon>Viridiplantae</taxon>
        <taxon>Streptophyta</taxon>
        <taxon>Embryophyta</taxon>
        <taxon>Tracheophyta</taxon>
        <taxon>Spermatophyta</taxon>
        <taxon>Magnoliopsida</taxon>
        <taxon>eudicotyledons</taxon>
        <taxon>Gunneridae</taxon>
        <taxon>Pentapetalae</taxon>
        <taxon>rosids</taxon>
        <taxon>fabids</taxon>
        <taxon>Malpighiales</taxon>
        <taxon>Salicaceae</taxon>
        <taxon>Saliceae</taxon>
        <taxon>Salix</taxon>
    </lineage>
</organism>
<gene>
    <name evidence="1" type="ORF">OIU79_024014</name>
</gene>
<dbReference type="AlphaFoldDB" id="A0A9Q0WA27"/>
<proteinExistence type="predicted"/>
<accession>A0A9Q0WA27</accession>
<dbReference type="EMBL" id="JAPFFK010000005">
    <property type="protein sequence ID" value="KAJ6763382.1"/>
    <property type="molecule type" value="Genomic_DNA"/>
</dbReference>
<keyword evidence="2" id="KW-1185">Reference proteome</keyword>
<comment type="caution">
    <text evidence="1">The sequence shown here is derived from an EMBL/GenBank/DDBJ whole genome shotgun (WGS) entry which is preliminary data.</text>
</comment>
<dbReference type="Proteomes" id="UP001151532">
    <property type="component" value="Chromosome 13"/>
</dbReference>
<name>A0A9Q0WA27_SALPP</name>
<evidence type="ECO:0000313" key="2">
    <source>
        <dbReference type="Proteomes" id="UP001151532"/>
    </source>
</evidence>